<dbReference type="PANTHER" id="PTHR46601">
    <property type="entry name" value="ULP_PROTEASE DOMAIN-CONTAINING PROTEIN"/>
    <property type="match status" value="1"/>
</dbReference>
<keyword evidence="2" id="KW-1185">Reference proteome</keyword>
<evidence type="ECO:0000313" key="1">
    <source>
        <dbReference type="EMBL" id="KAJ8887214.1"/>
    </source>
</evidence>
<organism evidence="1 2">
    <name type="scientific">Dryococelus australis</name>
    <dbReference type="NCBI Taxonomy" id="614101"/>
    <lineage>
        <taxon>Eukaryota</taxon>
        <taxon>Metazoa</taxon>
        <taxon>Ecdysozoa</taxon>
        <taxon>Arthropoda</taxon>
        <taxon>Hexapoda</taxon>
        <taxon>Insecta</taxon>
        <taxon>Pterygota</taxon>
        <taxon>Neoptera</taxon>
        <taxon>Polyneoptera</taxon>
        <taxon>Phasmatodea</taxon>
        <taxon>Verophasmatodea</taxon>
        <taxon>Anareolatae</taxon>
        <taxon>Phasmatidae</taxon>
        <taxon>Eurycanthinae</taxon>
        <taxon>Dryococelus</taxon>
    </lineage>
</organism>
<comment type="caution">
    <text evidence="1">The sequence shown here is derived from an EMBL/GenBank/DDBJ whole genome shotgun (WGS) entry which is preliminary data.</text>
</comment>
<protein>
    <recommendedName>
        <fullName evidence="3">Transposase</fullName>
    </recommendedName>
</protein>
<evidence type="ECO:0008006" key="3">
    <source>
        <dbReference type="Google" id="ProtNLM"/>
    </source>
</evidence>
<name>A0ABQ9HSZ3_9NEOP</name>
<reference evidence="1 2" key="1">
    <citation type="submission" date="2023-02" db="EMBL/GenBank/DDBJ databases">
        <title>LHISI_Scaffold_Assembly.</title>
        <authorList>
            <person name="Stuart O.P."/>
            <person name="Cleave R."/>
            <person name="Magrath M.J.L."/>
            <person name="Mikheyev A.S."/>
        </authorList>
    </citation>
    <scope>NUCLEOTIDE SEQUENCE [LARGE SCALE GENOMIC DNA]</scope>
    <source>
        <strain evidence="1">Daus_M_001</strain>
        <tissue evidence="1">Leg muscle</tissue>
    </source>
</reference>
<sequence>MMRRAMGLCSRKREELWVFEAENEKRYGSLQQKTNTVIIVDVSENYACKLPKETQTYQFGVSRNQATIHTGRKGPWANSISFASISESLNHCPAAIWAHLKPVLSFLNEHFSQIKKKHFFSDSVP</sequence>
<accession>A0ABQ9HSZ3</accession>
<proteinExistence type="predicted"/>
<dbReference type="EMBL" id="JARBHB010000004">
    <property type="protein sequence ID" value="KAJ8887214.1"/>
    <property type="molecule type" value="Genomic_DNA"/>
</dbReference>
<evidence type="ECO:0000313" key="2">
    <source>
        <dbReference type="Proteomes" id="UP001159363"/>
    </source>
</evidence>
<dbReference type="PANTHER" id="PTHR46601:SF1">
    <property type="entry name" value="ADF-H DOMAIN-CONTAINING PROTEIN"/>
    <property type="match status" value="1"/>
</dbReference>
<dbReference type="Proteomes" id="UP001159363">
    <property type="component" value="Chromosome X"/>
</dbReference>
<gene>
    <name evidence="1" type="ORF">PR048_013429</name>
</gene>